<dbReference type="InterPro" id="IPR020591">
    <property type="entry name" value="Chromosome_initiator_DnaA-like"/>
</dbReference>
<keyword evidence="1" id="KW-0963">Cytoplasm</keyword>
<dbReference type="Proteomes" id="UP000676565">
    <property type="component" value="Unassembled WGS sequence"/>
</dbReference>
<keyword evidence="5" id="KW-0446">Lipid-binding</keyword>
<dbReference type="InterPro" id="IPR013159">
    <property type="entry name" value="DnaA_C"/>
</dbReference>
<comment type="similarity">
    <text evidence="7">Belongs to the DnaA family.</text>
</comment>
<evidence type="ECO:0000256" key="3">
    <source>
        <dbReference type="ARBA" id="ARBA00022741"/>
    </source>
</evidence>
<reference evidence="9 10" key="1">
    <citation type="submission" date="2021-04" db="EMBL/GenBank/DDBJ databases">
        <authorList>
            <person name="Ivanova A."/>
        </authorList>
    </citation>
    <scope>NUCLEOTIDE SEQUENCE [LARGE SCALE GENOMIC DNA]</scope>
    <source>
        <strain evidence="9 10">G18</strain>
    </source>
</reference>
<evidence type="ECO:0000313" key="9">
    <source>
        <dbReference type="EMBL" id="MBP3958741.1"/>
    </source>
</evidence>
<comment type="caution">
    <text evidence="9">The sequence shown here is derived from an EMBL/GenBank/DDBJ whole genome shotgun (WGS) entry which is preliminary data.</text>
</comment>
<keyword evidence="4" id="KW-0067">ATP-binding</keyword>
<keyword evidence="2 7" id="KW-0235">DNA replication</keyword>
<dbReference type="SUPFAM" id="SSF48295">
    <property type="entry name" value="TrpR-like"/>
    <property type="match status" value="1"/>
</dbReference>
<dbReference type="SMART" id="SM00760">
    <property type="entry name" value="Bac_DnaA_C"/>
    <property type="match status" value="1"/>
</dbReference>
<dbReference type="InterPro" id="IPR010921">
    <property type="entry name" value="Trp_repressor/repl_initiator"/>
</dbReference>
<keyword evidence="6" id="KW-0238">DNA-binding</keyword>
<proteinExistence type="inferred from homology"/>
<evidence type="ECO:0000256" key="7">
    <source>
        <dbReference type="RuleBase" id="RU004227"/>
    </source>
</evidence>
<sequence length="347" mass="36900">MNTALSEARSTQDEALLSTRAARWNGFLVLPENRVAVRAVRSVCRSVLTGKRPGANPLVLHGPPGTGKSRLSASLVQRLSASPDGVTVRVVSAGDVARAPDESLADTELSACDLLALEDIQHLTERTADAACDLIDRRTTHRRVTVVTASAGPSQLANLPHRLTSRLASGLVIQLEPLAVPSRRAILAEVATVKGIRLTDDALDWLSEQVTGGGVRATLGLLQNLAQVASAFPGPLTRADVQQTLTESGQPTSAPNDISRIVERVAVAFGVSEKELLGPSRLRGVLQSRQVAMYLARELTGLSLPRLGAAFGRDHTTVLHACRKVGAEVTNDTELAQRIRDLRSVLA</sequence>
<dbReference type="EMBL" id="JAGKQQ010000001">
    <property type="protein sequence ID" value="MBP3958741.1"/>
    <property type="molecule type" value="Genomic_DNA"/>
</dbReference>
<dbReference type="PROSITE" id="PS01008">
    <property type="entry name" value="DNAA"/>
    <property type="match status" value="1"/>
</dbReference>
<dbReference type="CDD" id="cd06571">
    <property type="entry name" value="Bac_DnaA_C"/>
    <property type="match status" value="1"/>
</dbReference>
<evidence type="ECO:0000256" key="1">
    <source>
        <dbReference type="ARBA" id="ARBA00022490"/>
    </source>
</evidence>
<feature type="domain" description="Chromosomal replication initiator DnaA C-terminal" evidence="8">
    <location>
        <begin position="257"/>
        <end position="325"/>
    </location>
</feature>
<keyword evidence="10" id="KW-1185">Reference proteome</keyword>
<dbReference type="RefSeq" id="WP_210659010.1">
    <property type="nucleotide sequence ID" value="NZ_JAGKQQ010000001.1"/>
</dbReference>
<evidence type="ECO:0000313" key="10">
    <source>
        <dbReference type="Proteomes" id="UP000676565"/>
    </source>
</evidence>
<dbReference type="Gene3D" id="1.10.1750.10">
    <property type="match status" value="1"/>
</dbReference>
<evidence type="ECO:0000256" key="6">
    <source>
        <dbReference type="ARBA" id="ARBA00023125"/>
    </source>
</evidence>
<dbReference type="InterPro" id="IPR027417">
    <property type="entry name" value="P-loop_NTPase"/>
</dbReference>
<dbReference type="InterPro" id="IPR018312">
    <property type="entry name" value="Chromosome_initiator_DnaA_CS"/>
</dbReference>
<dbReference type="PANTHER" id="PTHR30050">
    <property type="entry name" value="CHROMOSOMAL REPLICATION INITIATOR PROTEIN DNAA"/>
    <property type="match status" value="1"/>
</dbReference>
<accession>A0ABS5BYC0</accession>
<name>A0ABS5BYC0_9BACT</name>
<dbReference type="PRINTS" id="PR00051">
    <property type="entry name" value="DNAA"/>
</dbReference>
<gene>
    <name evidence="9" type="ORF">J8F10_26140</name>
</gene>
<dbReference type="Gene3D" id="3.40.50.300">
    <property type="entry name" value="P-loop containing nucleotide triphosphate hydrolases"/>
    <property type="match status" value="1"/>
</dbReference>
<dbReference type="Pfam" id="PF08299">
    <property type="entry name" value="Bac_DnaA_C"/>
    <property type="match status" value="1"/>
</dbReference>
<evidence type="ECO:0000256" key="4">
    <source>
        <dbReference type="ARBA" id="ARBA00022840"/>
    </source>
</evidence>
<dbReference type="SUPFAM" id="SSF52540">
    <property type="entry name" value="P-loop containing nucleoside triphosphate hydrolases"/>
    <property type="match status" value="1"/>
</dbReference>
<keyword evidence="3" id="KW-0547">Nucleotide-binding</keyword>
<evidence type="ECO:0000256" key="5">
    <source>
        <dbReference type="ARBA" id="ARBA00023121"/>
    </source>
</evidence>
<evidence type="ECO:0000259" key="8">
    <source>
        <dbReference type="SMART" id="SM00760"/>
    </source>
</evidence>
<evidence type="ECO:0000256" key="2">
    <source>
        <dbReference type="ARBA" id="ARBA00022705"/>
    </source>
</evidence>
<protein>
    <recommendedName>
        <fullName evidence="8">Chromosomal replication initiator DnaA C-terminal domain-containing protein</fullName>
    </recommendedName>
</protein>
<dbReference type="PANTHER" id="PTHR30050:SF2">
    <property type="entry name" value="CHROMOSOMAL REPLICATION INITIATOR PROTEIN DNAA"/>
    <property type="match status" value="1"/>
</dbReference>
<organism evidence="9 10">
    <name type="scientific">Gemmata palustris</name>
    <dbReference type="NCBI Taxonomy" id="2822762"/>
    <lineage>
        <taxon>Bacteria</taxon>
        <taxon>Pseudomonadati</taxon>
        <taxon>Planctomycetota</taxon>
        <taxon>Planctomycetia</taxon>
        <taxon>Gemmatales</taxon>
        <taxon>Gemmataceae</taxon>
        <taxon>Gemmata</taxon>
    </lineage>
</organism>
<dbReference type="Pfam" id="PF00308">
    <property type="entry name" value="Bac_DnaA"/>
    <property type="match status" value="1"/>
</dbReference>
<dbReference type="InterPro" id="IPR013317">
    <property type="entry name" value="DnaA_dom"/>
</dbReference>